<accession>A0A9D2LQZ1</accession>
<gene>
    <name evidence="2" type="ORF">IAA06_01910</name>
</gene>
<keyword evidence="1" id="KW-0472">Membrane</keyword>
<protein>
    <submittedName>
        <fullName evidence="2">Uncharacterized protein</fullName>
    </submittedName>
</protein>
<feature type="transmembrane region" description="Helical" evidence="1">
    <location>
        <begin position="33"/>
        <end position="51"/>
    </location>
</feature>
<comment type="caution">
    <text evidence="2">The sequence shown here is derived from an EMBL/GenBank/DDBJ whole genome shotgun (WGS) entry which is preliminary data.</text>
</comment>
<reference evidence="2" key="1">
    <citation type="journal article" date="2021" name="PeerJ">
        <title>Extensive microbial diversity within the chicken gut microbiome revealed by metagenomics and culture.</title>
        <authorList>
            <person name="Gilroy R."/>
            <person name="Ravi A."/>
            <person name="Getino M."/>
            <person name="Pursley I."/>
            <person name="Horton D.L."/>
            <person name="Alikhan N.F."/>
            <person name="Baker D."/>
            <person name="Gharbi K."/>
            <person name="Hall N."/>
            <person name="Watson M."/>
            <person name="Adriaenssens E.M."/>
            <person name="Foster-Nyarko E."/>
            <person name="Jarju S."/>
            <person name="Secka A."/>
            <person name="Antonio M."/>
            <person name="Oren A."/>
            <person name="Chaudhuri R.R."/>
            <person name="La Ragione R."/>
            <person name="Hildebrand F."/>
            <person name="Pallen M.J."/>
        </authorList>
    </citation>
    <scope>NUCLEOTIDE SEQUENCE</scope>
    <source>
        <strain evidence="2">ChiSjej1B19-5720</strain>
    </source>
</reference>
<keyword evidence="1" id="KW-1133">Transmembrane helix</keyword>
<reference evidence="2" key="2">
    <citation type="submission" date="2021-04" db="EMBL/GenBank/DDBJ databases">
        <authorList>
            <person name="Gilroy R."/>
        </authorList>
    </citation>
    <scope>NUCLEOTIDE SEQUENCE</scope>
    <source>
        <strain evidence="2">ChiSjej1B19-5720</strain>
    </source>
</reference>
<evidence type="ECO:0000313" key="2">
    <source>
        <dbReference type="EMBL" id="HJB27533.1"/>
    </source>
</evidence>
<dbReference type="Proteomes" id="UP000823842">
    <property type="component" value="Unassembled WGS sequence"/>
</dbReference>
<dbReference type="EMBL" id="DWYZ01000044">
    <property type="protein sequence ID" value="HJB27533.1"/>
    <property type="molecule type" value="Genomic_DNA"/>
</dbReference>
<dbReference type="InterPro" id="IPR038750">
    <property type="entry name" value="YczE/YyaS-like"/>
</dbReference>
<dbReference type="AlphaFoldDB" id="A0A9D2LQZ1"/>
<name>A0A9D2LQZ1_9FIRM</name>
<evidence type="ECO:0000256" key="1">
    <source>
        <dbReference type="SAM" id="Phobius"/>
    </source>
</evidence>
<proteinExistence type="predicted"/>
<sequence length="145" mass="15986">MLLQIPFSYVMGYIIDFYNEILDFQINFLPLKFLVLAAAILCTALAAYVVVTMDLVPNPSDGVVRALSYAGHLELGKAKFRFDCTMVAVTAVISLAVGHRIIGIGIGTVLSALFIGRMIQVFSRRMDSCLKEIVEESKGVYNFIV</sequence>
<evidence type="ECO:0000313" key="3">
    <source>
        <dbReference type="Proteomes" id="UP000823842"/>
    </source>
</evidence>
<organism evidence="2 3">
    <name type="scientific">Candidatus Blautia faecavium</name>
    <dbReference type="NCBI Taxonomy" id="2838487"/>
    <lineage>
        <taxon>Bacteria</taxon>
        <taxon>Bacillati</taxon>
        <taxon>Bacillota</taxon>
        <taxon>Clostridia</taxon>
        <taxon>Lachnospirales</taxon>
        <taxon>Lachnospiraceae</taxon>
        <taxon>Blautia</taxon>
    </lineage>
</organism>
<dbReference type="Pfam" id="PF19700">
    <property type="entry name" value="DUF6198"/>
    <property type="match status" value="1"/>
</dbReference>
<feature type="transmembrane region" description="Helical" evidence="1">
    <location>
        <begin position="87"/>
        <end position="116"/>
    </location>
</feature>
<keyword evidence="1" id="KW-0812">Transmembrane</keyword>